<dbReference type="InterPro" id="IPR058714">
    <property type="entry name" value="LpqS"/>
</dbReference>
<evidence type="ECO:0000313" key="2">
    <source>
        <dbReference type="EMBL" id="MDO3635337.1"/>
    </source>
</evidence>
<proteinExistence type="predicted"/>
<feature type="transmembrane region" description="Helical" evidence="1">
    <location>
        <begin position="86"/>
        <end position="103"/>
    </location>
</feature>
<dbReference type="Proteomes" id="UP001168823">
    <property type="component" value="Unassembled WGS sequence"/>
</dbReference>
<dbReference type="Pfam" id="PF26327">
    <property type="entry name" value="LpqS"/>
    <property type="match status" value="1"/>
</dbReference>
<comment type="caution">
    <text evidence="2">The sequence shown here is derived from an EMBL/GenBank/DDBJ whole genome shotgun (WGS) entry which is preliminary data.</text>
</comment>
<feature type="transmembrane region" description="Helical" evidence="1">
    <location>
        <begin position="12"/>
        <end position="33"/>
    </location>
</feature>
<dbReference type="EMBL" id="JAUMSQ010000026">
    <property type="protein sequence ID" value="MDO3635337.1"/>
    <property type="molecule type" value="Genomic_DNA"/>
</dbReference>
<reference evidence="2" key="1">
    <citation type="submission" date="2023-07" db="EMBL/GenBank/DDBJ databases">
        <title>Mycolicibacterium sp. nov., a novel bacterial species.</title>
        <authorList>
            <person name="Cao Y."/>
        </authorList>
    </citation>
    <scope>NUCLEOTIDE SEQUENCE</scope>
    <source>
        <strain evidence="2">KC 300</strain>
    </source>
</reference>
<protein>
    <recommendedName>
        <fullName evidence="4">Lipoprotein LpqS</fullName>
    </recommendedName>
</protein>
<evidence type="ECO:0000313" key="3">
    <source>
        <dbReference type="Proteomes" id="UP001168823"/>
    </source>
</evidence>
<sequence>MRDIDADSHRRGRAVVAALIAFWIVIVGAEWALPGTEPASPHGPHALFASAVGAPASVTVDHPHVSEGGPISPEIAVEAVLPRGTVSLATFGVILVFAMLVMWRRSAPTAVRGPPRCSPQTIFGRRLLEQLCIARR</sequence>
<keyword evidence="1" id="KW-0812">Transmembrane</keyword>
<name>A0ABT8UE29_9MYCO</name>
<organism evidence="2 3">
    <name type="scientific">Mycolicibacterium arseniciresistens</name>
    <dbReference type="NCBI Taxonomy" id="3062257"/>
    <lineage>
        <taxon>Bacteria</taxon>
        <taxon>Bacillati</taxon>
        <taxon>Actinomycetota</taxon>
        <taxon>Actinomycetes</taxon>
        <taxon>Mycobacteriales</taxon>
        <taxon>Mycobacteriaceae</taxon>
        <taxon>Mycolicibacterium</taxon>
    </lineage>
</organism>
<keyword evidence="1" id="KW-0472">Membrane</keyword>
<keyword evidence="3" id="KW-1185">Reference proteome</keyword>
<evidence type="ECO:0008006" key="4">
    <source>
        <dbReference type="Google" id="ProtNLM"/>
    </source>
</evidence>
<keyword evidence="1" id="KW-1133">Transmembrane helix</keyword>
<gene>
    <name evidence="2" type="ORF">Q2100_06250</name>
</gene>
<accession>A0ABT8UE29</accession>
<dbReference type="RefSeq" id="WP_302913280.1">
    <property type="nucleotide sequence ID" value="NZ_JAUMSQ010000026.1"/>
</dbReference>
<evidence type="ECO:0000256" key="1">
    <source>
        <dbReference type="SAM" id="Phobius"/>
    </source>
</evidence>